<dbReference type="AlphaFoldDB" id="A0A8H5HP44"/>
<dbReference type="Gene3D" id="3.40.630.30">
    <property type="match status" value="1"/>
</dbReference>
<dbReference type="OrthoDB" id="41532at2759"/>
<feature type="transmembrane region" description="Helical" evidence="2">
    <location>
        <begin position="91"/>
        <end position="109"/>
    </location>
</feature>
<dbReference type="SUPFAM" id="SSF55729">
    <property type="entry name" value="Acyl-CoA N-acyltransferases (Nat)"/>
    <property type="match status" value="1"/>
</dbReference>
<organism evidence="4 5">
    <name type="scientific">Tricholomella constricta</name>
    <dbReference type="NCBI Taxonomy" id="117010"/>
    <lineage>
        <taxon>Eukaryota</taxon>
        <taxon>Fungi</taxon>
        <taxon>Dikarya</taxon>
        <taxon>Basidiomycota</taxon>
        <taxon>Agaricomycotina</taxon>
        <taxon>Agaricomycetes</taxon>
        <taxon>Agaricomycetidae</taxon>
        <taxon>Agaricales</taxon>
        <taxon>Tricholomatineae</taxon>
        <taxon>Lyophyllaceae</taxon>
        <taxon>Tricholomella</taxon>
    </lineage>
</organism>
<dbReference type="Pfam" id="PF00583">
    <property type="entry name" value="Acetyltransf_1"/>
    <property type="match status" value="1"/>
</dbReference>
<dbReference type="PROSITE" id="PS51186">
    <property type="entry name" value="GNAT"/>
    <property type="match status" value="1"/>
</dbReference>
<evidence type="ECO:0000313" key="4">
    <source>
        <dbReference type="EMBL" id="KAF5386867.1"/>
    </source>
</evidence>
<dbReference type="PANTHER" id="PTHR13947:SF37">
    <property type="entry name" value="LD18367P"/>
    <property type="match status" value="1"/>
</dbReference>
<dbReference type="EMBL" id="JAACJP010000002">
    <property type="protein sequence ID" value="KAF5386867.1"/>
    <property type="molecule type" value="Genomic_DNA"/>
</dbReference>
<proteinExistence type="predicted"/>
<keyword evidence="1" id="KW-0808">Transferase</keyword>
<dbReference type="InterPro" id="IPR000182">
    <property type="entry name" value="GNAT_dom"/>
</dbReference>
<dbReference type="CDD" id="cd04301">
    <property type="entry name" value="NAT_SF"/>
    <property type="match status" value="1"/>
</dbReference>
<dbReference type="InterPro" id="IPR050769">
    <property type="entry name" value="NAT_camello-type"/>
</dbReference>
<accession>A0A8H5HP44</accession>
<keyword evidence="5" id="KW-1185">Reference proteome</keyword>
<dbReference type="PANTHER" id="PTHR13947">
    <property type="entry name" value="GNAT FAMILY N-ACETYLTRANSFERASE"/>
    <property type="match status" value="1"/>
</dbReference>
<dbReference type="GO" id="GO:0008080">
    <property type="term" value="F:N-acetyltransferase activity"/>
    <property type="evidence" value="ECO:0007669"/>
    <property type="project" value="InterPro"/>
</dbReference>
<dbReference type="InterPro" id="IPR016181">
    <property type="entry name" value="Acyl_CoA_acyltransferase"/>
</dbReference>
<keyword evidence="2" id="KW-1133">Transmembrane helix</keyword>
<comment type="caution">
    <text evidence="4">The sequence shown here is derived from an EMBL/GenBank/DDBJ whole genome shotgun (WGS) entry which is preliminary data.</text>
</comment>
<evidence type="ECO:0000256" key="1">
    <source>
        <dbReference type="ARBA" id="ARBA00022679"/>
    </source>
</evidence>
<keyword evidence="2" id="KW-0812">Transmembrane</keyword>
<keyword evidence="2" id="KW-0472">Membrane</keyword>
<evidence type="ECO:0000259" key="3">
    <source>
        <dbReference type="PROSITE" id="PS51186"/>
    </source>
</evidence>
<evidence type="ECO:0000313" key="5">
    <source>
        <dbReference type="Proteomes" id="UP000565441"/>
    </source>
</evidence>
<dbReference type="Proteomes" id="UP000565441">
    <property type="component" value="Unassembled WGS sequence"/>
</dbReference>
<reference evidence="4 5" key="1">
    <citation type="journal article" date="2020" name="ISME J.">
        <title>Uncovering the hidden diversity of litter-decomposition mechanisms in mushroom-forming fungi.</title>
        <authorList>
            <person name="Floudas D."/>
            <person name="Bentzer J."/>
            <person name="Ahren D."/>
            <person name="Johansson T."/>
            <person name="Persson P."/>
            <person name="Tunlid A."/>
        </authorList>
    </citation>
    <scope>NUCLEOTIDE SEQUENCE [LARGE SCALE GENOMIC DNA]</scope>
    <source>
        <strain evidence="4 5">CBS 661.87</strain>
    </source>
</reference>
<feature type="domain" description="N-acetyltransferase" evidence="3">
    <location>
        <begin position="115"/>
        <end position="273"/>
    </location>
</feature>
<gene>
    <name evidence="4" type="ORF">D9615_002080</name>
</gene>
<name>A0A8H5HP44_9AGAR</name>
<sequence length="279" mass="31114">MITPHPLHSTMAIKALPVGTAAPKNGICIRYFRRQDSDNVRDLFLLAMSNGPGSPRRLALNAMLTKPAANVAYALIIIGLSITYVSRSPTTKALGCMLSILLATVFLGYRHLLDKSFTDFYAKCLTEDLADIASHYRMKPAQDDTEDYVPSGPSGFWVVECELPDKSGAEIIGCVGLDSRYEDDVLRGRLCRLNVSPYHRRKGIAALLVQTLLDHAREHEVSVVDLTTTHFQEAAIVFYGKLGWVEVGRDVIREAYGLIRLVLIHFRMELDTLPLKRLK</sequence>
<protein>
    <recommendedName>
        <fullName evidence="3">N-acetyltransferase domain-containing protein</fullName>
    </recommendedName>
</protein>
<feature type="transmembrane region" description="Helical" evidence="2">
    <location>
        <begin position="67"/>
        <end position="85"/>
    </location>
</feature>
<evidence type="ECO:0000256" key="2">
    <source>
        <dbReference type="SAM" id="Phobius"/>
    </source>
</evidence>